<dbReference type="AlphaFoldDB" id="A8NIL8"/>
<evidence type="ECO:0000256" key="1">
    <source>
        <dbReference type="SAM" id="MobiDB-lite"/>
    </source>
</evidence>
<feature type="region of interest" description="Disordered" evidence="1">
    <location>
        <begin position="1"/>
        <end position="42"/>
    </location>
</feature>
<feature type="compositionally biased region" description="Polar residues" evidence="1">
    <location>
        <begin position="1"/>
        <end position="13"/>
    </location>
</feature>
<evidence type="ECO:0000313" key="2">
    <source>
        <dbReference type="EMBL" id="EDP39040.1"/>
    </source>
</evidence>
<name>A8NIL8_BRUMA</name>
<feature type="compositionally biased region" description="Gly residues" evidence="1">
    <location>
        <begin position="15"/>
        <end position="27"/>
    </location>
</feature>
<reference evidence="2" key="1">
    <citation type="journal article" date="2007" name="Science">
        <title>Draft genome of the filarial nematode parasite Brugia malayi.</title>
        <authorList>
            <person name="Ghedin E."/>
            <person name="Wang S."/>
            <person name="Spiro D."/>
            <person name="Caler E."/>
            <person name="Zhao Q."/>
            <person name="Crabtree J."/>
            <person name="Allen J.E."/>
            <person name="Delcher A.L."/>
            <person name="Guiliano D.B."/>
            <person name="Miranda-Saavedra D."/>
            <person name="Angiuoli S.V."/>
            <person name="Creasy T."/>
            <person name="Amedeo P."/>
            <person name="Haas B."/>
            <person name="El-Sayed N.M."/>
            <person name="Wortman J.R."/>
            <person name="Feldblyum T."/>
            <person name="Tallon L."/>
            <person name="Schatz M."/>
            <person name="Shumway M."/>
            <person name="Koo H."/>
            <person name="Salzberg S.L."/>
            <person name="Schobel S."/>
            <person name="Pertea M."/>
            <person name="Pop M."/>
            <person name="White O."/>
            <person name="Barton G.J."/>
            <person name="Carlow C.K."/>
            <person name="Crawford M.J."/>
            <person name="Daub J."/>
            <person name="Dimmic M.W."/>
            <person name="Estes C.F."/>
            <person name="Foster J.M."/>
            <person name="Ganatra M."/>
            <person name="Gregory W.F."/>
            <person name="Johnson N.M."/>
            <person name="Jin J."/>
            <person name="Komuniecki R."/>
            <person name="Korf I."/>
            <person name="Kumar S."/>
            <person name="Laney S."/>
            <person name="Li B.W."/>
            <person name="Li W."/>
            <person name="Lindblom T.H."/>
            <person name="Lustigman S."/>
            <person name="Ma D."/>
            <person name="Maina C.V."/>
            <person name="Martin D.M."/>
            <person name="McCarter J.P."/>
            <person name="McReynolds L."/>
            <person name="Mitreva M."/>
            <person name="Nutman T.B."/>
            <person name="Parkinson J."/>
            <person name="Peregrin-Alvarez J.M."/>
            <person name="Poole C."/>
            <person name="Ren Q."/>
            <person name="Saunders L."/>
            <person name="Sluder A.E."/>
            <person name="Smith K."/>
            <person name="Stanke M."/>
            <person name="Unnasch T.R."/>
            <person name="Ware J."/>
            <person name="Wei A.D."/>
            <person name="Weil G."/>
            <person name="Williams D.J."/>
            <person name="Zhang Y."/>
            <person name="Williams S.A."/>
            <person name="Fraser-Liggett C."/>
            <person name="Slatko B."/>
            <person name="Blaxter M.L."/>
            <person name="Scott A.L."/>
        </authorList>
    </citation>
    <scope>NUCLEOTIDE SEQUENCE [LARGE SCALE GENOMIC DNA]</scope>
</reference>
<organism evidence="2">
    <name type="scientific">Brugia malayi</name>
    <name type="common">Filarial nematode worm</name>
    <dbReference type="NCBI Taxonomy" id="6279"/>
    <lineage>
        <taxon>Eukaryota</taxon>
        <taxon>Metazoa</taxon>
        <taxon>Ecdysozoa</taxon>
        <taxon>Nematoda</taxon>
        <taxon>Chromadorea</taxon>
        <taxon>Rhabditida</taxon>
        <taxon>Spirurina</taxon>
        <taxon>Spiruromorpha</taxon>
        <taxon>Filarioidea</taxon>
        <taxon>Onchocercidae</taxon>
        <taxon>Brugia</taxon>
    </lineage>
</organism>
<proteinExistence type="predicted"/>
<accession>A8NIL8</accession>
<protein>
    <submittedName>
        <fullName evidence="2">Uncharacterized protein</fullName>
    </submittedName>
</protein>
<sequence length="80" mass="8597">MGSGSSVPAQSRNIAGGGNGGGGGGNEAGVENGEQQKVDPRLPYPNFRELFTLKNYWKTVRRNDRDCAKMIIAKFVAKIL</sequence>
<gene>
    <name evidence="2" type="ORF">Bm1_03240</name>
</gene>
<dbReference type="EMBL" id="DS237280">
    <property type="protein sequence ID" value="EDP39040.1"/>
    <property type="molecule type" value="Genomic_DNA"/>
</dbReference>